<reference evidence="9 10" key="1">
    <citation type="submission" date="2024-09" db="EMBL/GenBank/DDBJ databases">
        <authorList>
            <person name="Sun Q."/>
            <person name="Mori K."/>
        </authorList>
    </citation>
    <scope>NUCLEOTIDE SEQUENCE [LARGE SCALE GENOMIC DNA]</scope>
    <source>
        <strain evidence="9 10">CGMCC 1.15906</strain>
    </source>
</reference>
<keyword evidence="1 7" id="KW-1003">Cell membrane</keyword>
<keyword evidence="5 7" id="KW-0456">Lyase</keyword>
<keyword evidence="4 7" id="KW-0472">Membrane</keyword>
<dbReference type="EMBL" id="JBHLTC010000008">
    <property type="protein sequence ID" value="MFC0623941.1"/>
    <property type="molecule type" value="Genomic_DNA"/>
</dbReference>
<name>A0ABV6QH14_9ACTN</name>
<dbReference type="PANTHER" id="PTHR30518">
    <property type="entry name" value="ENDOLYTIC MUREIN TRANSGLYCOSYLASE"/>
    <property type="match status" value="1"/>
</dbReference>
<comment type="subcellular location">
    <subcellularLocation>
        <location evidence="7">Cell membrane</location>
        <topology evidence="7">Single-pass membrane protein</topology>
    </subcellularLocation>
</comment>
<accession>A0ABV6QH14</accession>
<sequence>MTVDGTPVDQDGDLNEDLGLRPASRADRRAEVRRVRARRGRGCLAVVISLAVVGALVVAVALGFGRIRDKVDGMFAAPDYTGPGTGSVTVEIAKNSTTKGIAEALEAKDVVKSAKAFERVARKDADSLSIQAGTYTMRKKMSAEAALAMMLDPKSSIQVRRVSIPAGKTLKEAAAILQNSKAAKLPAGSVAAALAKPSTLGLPSYAHGSAEGFLYPGTYDLPKNATATSILRQMTIEYTKAAIKLDMQRIAQQGGVDPWTAVRVASIVGAETNRKQDYPKVARVIYNRLNANMRLQMDSTVHYVAGRDGKVFTTAESRNYDSPYNTYKYPGLPPGPINSPTEELLQAALHPAKGNWLYFTLVDLDTGETAFASSLAEHQRNVNRLQAWCKAHKGRC</sequence>
<comment type="function">
    <text evidence="7">Functions as a peptidoglycan terminase that cleaves nascent peptidoglycan strands endolytically to terminate their elongation.</text>
</comment>
<evidence type="ECO:0000256" key="1">
    <source>
        <dbReference type="ARBA" id="ARBA00022475"/>
    </source>
</evidence>
<gene>
    <name evidence="7 9" type="primary">mltG</name>
    <name evidence="9" type="ORF">ACFFGN_07700</name>
</gene>
<dbReference type="EC" id="4.2.2.29" evidence="7"/>
<dbReference type="RefSeq" id="WP_380044645.1">
    <property type="nucleotide sequence ID" value="NZ_JBHLTC010000008.1"/>
</dbReference>
<comment type="caution">
    <text evidence="9">The sequence shown here is derived from an EMBL/GenBank/DDBJ whole genome shotgun (WGS) entry which is preliminary data.</text>
</comment>
<evidence type="ECO:0000313" key="10">
    <source>
        <dbReference type="Proteomes" id="UP001589890"/>
    </source>
</evidence>
<dbReference type="InterPro" id="IPR003770">
    <property type="entry name" value="MLTG-like"/>
</dbReference>
<evidence type="ECO:0000256" key="4">
    <source>
        <dbReference type="ARBA" id="ARBA00023136"/>
    </source>
</evidence>
<feature type="region of interest" description="Disordered" evidence="8">
    <location>
        <begin position="1"/>
        <end position="21"/>
    </location>
</feature>
<keyword evidence="10" id="KW-1185">Reference proteome</keyword>
<comment type="catalytic activity">
    <reaction evidence="7">
        <text>a peptidoglycan chain = a peptidoglycan chain with N-acetyl-1,6-anhydromuramyl-[peptide] at the reducing end + a peptidoglycan chain with N-acetylglucosamine at the non-reducing end.</text>
        <dbReference type="EC" id="4.2.2.29"/>
    </reaction>
</comment>
<keyword evidence="6 7" id="KW-0961">Cell wall biogenesis/degradation</keyword>
<proteinExistence type="inferred from homology"/>
<evidence type="ECO:0000256" key="8">
    <source>
        <dbReference type="SAM" id="MobiDB-lite"/>
    </source>
</evidence>
<evidence type="ECO:0000256" key="3">
    <source>
        <dbReference type="ARBA" id="ARBA00022989"/>
    </source>
</evidence>
<dbReference type="Gene3D" id="3.30.1490.480">
    <property type="entry name" value="Endolytic murein transglycosylase"/>
    <property type="match status" value="1"/>
</dbReference>
<feature type="site" description="Important for catalytic activity" evidence="7">
    <location>
        <position position="271"/>
    </location>
</feature>
<feature type="transmembrane region" description="Helical" evidence="7">
    <location>
        <begin position="43"/>
        <end position="64"/>
    </location>
</feature>
<dbReference type="PANTHER" id="PTHR30518:SF2">
    <property type="entry name" value="ENDOLYTIC MUREIN TRANSGLYCOSYLASE"/>
    <property type="match status" value="1"/>
</dbReference>
<comment type="similarity">
    <text evidence="7">Belongs to the transglycosylase MltG family.</text>
</comment>
<evidence type="ECO:0000256" key="2">
    <source>
        <dbReference type="ARBA" id="ARBA00022692"/>
    </source>
</evidence>
<dbReference type="CDD" id="cd08010">
    <property type="entry name" value="MltG_like"/>
    <property type="match status" value="1"/>
</dbReference>
<dbReference type="Proteomes" id="UP001589890">
    <property type="component" value="Unassembled WGS sequence"/>
</dbReference>
<evidence type="ECO:0000313" key="9">
    <source>
        <dbReference type="EMBL" id="MFC0623941.1"/>
    </source>
</evidence>
<keyword evidence="3 7" id="KW-1133">Transmembrane helix</keyword>
<dbReference type="HAMAP" id="MF_02065">
    <property type="entry name" value="MltG"/>
    <property type="match status" value="1"/>
</dbReference>
<dbReference type="Pfam" id="PF02618">
    <property type="entry name" value="YceG"/>
    <property type="match status" value="1"/>
</dbReference>
<protein>
    <recommendedName>
        <fullName evidence="7">Endolytic murein transglycosylase</fullName>
        <ecNumber evidence="7">4.2.2.29</ecNumber>
    </recommendedName>
    <alternativeName>
        <fullName evidence="7">Peptidoglycan lytic transglycosylase</fullName>
    </alternativeName>
    <alternativeName>
        <fullName evidence="7">Peptidoglycan polymerization terminase</fullName>
    </alternativeName>
</protein>
<keyword evidence="2 7" id="KW-0812">Transmembrane</keyword>
<evidence type="ECO:0000256" key="6">
    <source>
        <dbReference type="ARBA" id="ARBA00023316"/>
    </source>
</evidence>
<evidence type="ECO:0000256" key="5">
    <source>
        <dbReference type="ARBA" id="ARBA00023239"/>
    </source>
</evidence>
<organism evidence="9 10">
    <name type="scientific">Kribbella deserti</name>
    <dbReference type="NCBI Taxonomy" id="1926257"/>
    <lineage>
        <taxon>Bacteria</taxon>
        <taxon>Bacillati</taxon>
        <taxon>Actinomycetota</taxon>
        <taxon>Actinomycetes</taxon>
        <taxon>Propionibacteriales</taxon>
        <taxon>Kribbellaceae</taxon>
        <taxon>Kribbella</taxon>
    </lineage>
</organism>
<evidence type="ECO:0000256" key="7">
    <source>
        <dbReference type="HAMAP-Rule" id="MF_02065"/>
    </source>
</evidence>
<dbReference type="NCBIfam" id="TIGR00247">
    <property type="entry name" value="endolytic transglycosylase MltG"/>
    <property type="match status" value="1"/>
</dbReference>